<comment type="caution">
    <text evidence="1">The sequence shown here is derived from an EMBL/GenBank/DDBJ whole genome shotgun (WGS) entry which is preliminary data.</text>
</comment>
<dbReference type="EMBL" id="LSBJ02000001">
    <property type="protein sequence ID" value="OAQ72583.1"/>
    <property type="molecule type" value="Genomic_DNA"/>
</dbReference>
<sequence length="173" mass="18795">MTALRAIVGPIRLHLNPTLLSMNSRHAFMHNGVFVHPPGAFNPIASVSMYSIHDMDSCDFASCMPDSAFSVVWLGEASSGVAWVQLPPPPPSTDGPHILSHRTPWSMRREACPRFSGSVGYASRRLDGLQHCTGPFQSATNSDASPCIKHDLADCINQTHCQVLQCVPRTACK</sequence>
<dbReference type="GeneID" id="28856909"/>
<dbReference type="RefSeq" id="XP_018148666.1">
    <property type="nucleotide sequence ID" value="XM_018292915.1"/>
</dbReference>
<organism evidence="1 2">
    <name type="scientific">Pochonia chlamydosporia 170</name>
    <dbReference type="NCBI Taxonomy" id="1380566"/>
    <lineage>
        <taxon>Eukaryota</taxon>
        <taxon>Fungi</taxon>
        <taxon>Dikarya</taxon>
        <taxon>Ascomycota</taxon>
        <taxon>Pezizomycotina</taxon>
        <taxon>Sordariomycetes</taxon>
        <taxon>Hypocreomycetidae</taxon>
        <taxon>Hypocreales</taxon>
        <taxon>Clavicipitaceae</taxon>
        <taxon>Pochonia</taxon>
    </lineage>
</organism>
<protein>
    <submittedName>
        <fullName evidence="1">Uncharacterized protein</fullName>
    </submittedName>
</protein>
<dbReference type="Proteomes" id="UP000078397">
    <property type="component" value="Unassembled WGS sequence"/>
</dbReference>
<name>A0A179G5E7_METCM</name>
<proteinExistence type="predicted"/>
<evidence type="ECO:0000313" key="1">
    <source>
        <dbReference type="EMBL" id="OAQ72583.1"/>
    </source>
</evidence>
<dbReference type="KEGG" id="pchm:VFPPC_15162"/>
<accession>A0A179G5E7</accession>
<keyword evidence="2" id="KW-1185">Reference proteome</keyword>
<dbReference type="AlphaFoldDB" id="A0A179G5E7"/>
<evidence type="ECO:0000313" key="2">
    <source>
        <dbReference type="Proteomes" id="UP000078397"/>
    </source>
</evidence>
<gene>
    <name evidence="1" type="ORF">VFPPC_15162</name>
</gene>
<reference evidence="1 2" key="1">
    <citation type="journal article" date="2016" name="PLoS Pathog.">
        <title>Biosynthesis of antibiotic leucinostatins in bio-control fungus Purpureocillium lilacinum and their inhibition on phytophthora revealed by genome mining.</title>
        <authorList>
            <person name="Wang G."/>
            <person name="Liu Z."/>
            <person name="Lin R."/>
            <person name="Li E."/>
            <person name="Mao Z."/>
            <person name="Ling J."/>
            <person name="Yang Y."/>
            <person name="Yin W.B."/>
            <person name="Xie B."/>
        </authorList>
    </citation>
    <scope>NUCLEOTIDE SEQUENCE [LARGE SCALE GENOMIC DNA]</scope>
    <source>
        <strain evidence="1">170</strain>
    </source>
</reference>